<evidence type="ECO:0000313" key="1">
    <source>
        <dbReference type="EMBL" id="UOE40548.1"/>
    </source>
</evidence>
<dbReference type="EMBL" id="CP094532">
    <property type="protein sequence ID" value="UOE40548.1"/>
    <property type="molecule type" value="Genomic_DNA"/>
</dbReference>
<dbReference type="Proteomes" id="UP000831460">
    <property type="component" value="Chromosome"/>
</dbReference>
<evidence type="ECO:0000313" key="2">
    <source>
        <dbReference type="Proteomes" id="UP000831460"/>
    </source>
</evidence>
<reference evidence="1 2" key="1">
    <citation type="submission" date="2022-03" db="EMBL/GenBank/DDBJ databases">
        <title>Chryseobacterium sp. isolated from particulate matters in swine house.</title>
        <authorList>
            <person name="Won M."/>
            <person name="Kim S.-J."/>
            <person name="Kwon S.-W."/>
        </authorList>
    </citation>
    <scope>NUCLEOTIDE SEQUENCE [LARGE SCALE GENOMIC DNA]</scope>
    <source>
        <strain evidence="1 2">SC2-2</strain>
    </source>
</reference>
<gene>
    <name evidence="1" type="ORF">MTP09_11615</name>
</gene>
<dbReference type="RefSeq" id="WP_243548522.1">
    <property type="nucleotide sequence ID" value="NZ_CP094532.1"/>
</dbReference>
<keyword evidence="2" id="KW-1185">Reference proteome</keyword>
<proteinExistence type="predicted"/>
<name>A0ABY4BMY4_9FLAO</name>
<organism evidence="1 2">
    <name type="scientific">Chryseobacterium suipulveris</name>
    <dbReference type="NCBI Taxonomy" id="2929800"/>
    <lineage>
        <taxon>Bacteria</taxon>
        <taxon>Pseudomonadati</taxon>
        <taxon>Bacteroidota</taxon>
        <taxon>Flavobacteriia</taxon>
        <taxon>Flavobacteriales</taxon>
        <taxon>Weeksellaceae</taxon>
        <taxon>Chryseobacterium group</taxon>
        <taxon>Chryseobacterium</taxon>
    </lineage>
</organism>
<protein>
    <recommendedName>
        <fullName evidence="3">Rhodanese domain-containing protein</fullName>
    </recommendedName>
</protein>
<accession>A0ABY4BMY4</accession>
<evidence type="ECO:0008006" key="3">
    <source>
        <dbReference type="Google" id="ProtNLM"/>
    </source>
</evidence>
<sequence>MKSICPTKIHSELPSGILLDIREKFEFDTYRANYERVMNLPFSEFENIVETLNGN</sequence>